<keyword evidence="2" id="KW-0732">Signal</keyword>
<dbReference type="SUPFAM" id="SSF57567">
    <property type="entry name" value="Serine protease inhibitors"/>
    <property type="match status" value="1"/>
</dbReference>
<keyword evidence="1" id="KW-0722">Serine protease inhibitor</keyword>
<dbReference type="WBParaSite" id="L893_g9145.t1">
    <property type="protein sequence ID" value="L893_g9145.t1"/>
    <property type="gene ID" value="L893_g9145"/>
</dbReference>
<feature type="signal peptide" evidence="2">
    <location>
        <begin position="1"/>
        <end position="16"/>
    </location>
</feature>
<dbReference type="InterPro" id="IPR036084">
    <property type="entry name" value="Ser_inhib-like_sf"/>
</dbReference>
<dbReference type="AlphaFoldDB" id="A0A1I8ATY2"/>
<feature type="domain" description="TIL" evidence="3">
    <location>
        <begin position="29"/>
        <end position="79"/>
    </location>
</feature>
<name>A0A1I8ATY2_9BILA</name>
<evidence type="ECO:0000256" key="1">
    <source>
        <dbReference type="ARBA" id="ARBA00022900"/>
    </source>
</evidence>
<evidence type="ECO:0000313" key="4">
    <source>
        <dbReference type="Proteomes" id="UP000095287"/>
    </source>
</evidence>
<accession>A0A1I8ATY2</accession>
<proteinExistence type="predicted"/>
<evidence type="ECO:0000313" key="5">
    <source>
        <dbReference type="WBParaSite" id="L893_g9145.t1"/>
    </source>
</evidence>
<reference evidence="5" key="1">
    <citation type="submission" date="2016-11" db="UniProtKB">
        <authorList>
            <consortium name="WormBaseParasite"/>
        </authorList>
    </citation>
    <scope>IDENTIFICATION</scope>
</reference>
<sequence>MIRPVLLLLLIALVSSDFQSSVTPPSFLCPLFEFYYPCMPCPLSCNFLQPKNCALICRPGCDCIPGFIRNETSSMCVPWLAYCLEKMALP</sequence>
<dbReference type="Gene3D" id="2.10.25.10">
    <property type="entry name" value="Laminin"/>
    <property type="match status" value="1"/>
</dbReference>
<evidence type="ECO:0000259" key="3">
    <source>
        <dbReference type="Pfam" id="PF01826"/>
    </source>
</evidence>
<dbReference type="GO" id="GO:0004867">
    <property type="term" value="F:serine-type endopeptidase inhibitor activity"/>
    <property type="evidence" value="ECO:0007669"/>
    <property type="project" value="UniProtKB-KW"/>
</dbReference>
<organism evidence="4 5">
    <name type="scientific">Steinernema glaseri</name>
    <dbReference type="NCBI Taxonomy" id="37863"/>
    <lineage>
        <taxon>Eukaryota</taxon>
        <taxon>Metazoa</taxon>
        <taxon>Ecdysozoa</taxon>
        <taxon>Nematoda</taxon>
        <taxon>Chromadorea</taxon>
        <taxon>Rhabditida</taxon>
        <taxon>Tylenchina</taxon>
        <taxon>Panagrolaimomorpha</taxon>
        <taxon>Strongyloidoidea</taxon>
        <taxon>Steinernematidae</taxon>
        <taxon>Steinernema</taxon>
    </lineage>
</organism>
<dbReference type="Proteomes" id="UP000095287">
    <property type="component" value="Unplaced"/>
</dbReference>
<keyword evidence="4" id="KW-1185">Reference proteome</keyword>
<dbReference type="InterPro" id="IPR002919">
    <property type="entry name" value="TIL_dom"/>
</dbReference>
<feature type="chain" id="PRO_5009315077" evidence="2">
    <location>
        <begin position="17"/>
        <end position="90"/>
    </location>
</feature>
<protein>
    <submittedName>
        <fullName evidence="5">TIL domain-containing protein</fullName>
    </submittedName>
</protein>
<keyword evidence="1" id="KW-0646">Protease inhibitor</keyword>
<evidence type="ECO:0000256" key="2">
    <source>
        <dbReference type="SAM" id="SignalP"/>
    </source>
</evidence>
<dbReference type="CDD" id="cd19941">
    <property type="entry name" value="TIL"/>
    <property type="match status" value="1"/>
</dbReference>
<dbReference type="Pfam" id="PF01826">
    <property type="entry name" value="TIL"/>
    <property type="match status" value="1"/>
</dbReference>